<dbReference type="PIRSF" id="PIRSF004869">
    <property type="entry name" value="PflX_prd"/>
    <property type="match status" value="1"/>
</dbReference>
<feature type="binding site" evidence="6">
    <location>
        <position position="93"/>
    </location>
    <ligand>
        <name>[4Fe-4S] cluster</name>
        <dbReference type="ChEBI" id="CHEBI:49883"/>
        <note>4Fe-4S-S-AdoMet</note>
    </ligand>
</feature>
<dbReference type="InterPro" id="IPR013785">
    <property type="entry name" value="Aldolase_TIM"/>
</dbReference>
<dbReference type="InterPro" id="IPR034457">
    <property type="entry name" value="Organic_radical-activating"/>
</dbReference>
<dbReference type="Pfam" id="PF04055">
    <property type="entry name" value="Radical_SAM"/>
    <property type="match status" value="1"/>
</dbReference>
<dbReference type="EMBL" id="DTAN01000063">
    <property type="protein sequence ID" value="HGU64879.1"/>
    <property type="molecule type" value="Genomic_DNA"/>
</dbReference>
<dbReference type="GO" id="GO:0003824">
    <property type="term" value="F:catalytic activity"/>
    <property type="evidence" value="ECO:0007669"/>
    <property type="project" value="InterPro"/>
</dbReference>
<dbReference type="PANTHER" id="PTHR30352:SF5">
    <property type="entry name" value="PYRUVATE FORMATE-LYASE 1-ACTIVATING ENZYME"/>
    <property type="match status" value="1"/>
</dbReference>
<dbReference type="InterPro" id="IPR027596">
    <property type="entry name" value="AmmeMemoSam_rS"/>
</dbReference>
<feature type="domain" description="Radical SAM core" evidence="7">
    <location>
        <begin position="74"/>
        <end position="287"/>
    </location>
</feature>
<dbReference type="InterPro" id="IPR058240">
    <property type="entry name" value="rSAM_sf"/>
</dbReference>
<dbReference type="CDD" id="cd01335">
    <property type="entry name" value="Radical_SAM"/>
    <property type="match status" value="1"/>
</dbReference>
<reference evidence="8" key="1">
    <citation type="journal article" date="2020" name="mSystems">
        <title>Genome- and Community-Level Interaction Insights into Carbon Utilization and Element Cycling Functions of Hydrothermarchaeota in Hydrothermal Sediment.</title>
        <authorList>
            <person name="Zhou Z."/>
            <person name="Liu Y."/>
            <person name="Xu W."/>
            <person name="Pan J."/>
            <person name="Luo Z.H."/>
            <person name="Li M."/>
        </authorList>
    </citation>
    <scope>NUCLEOTIDE SEQUENCE [LARGE SCALE GENOMIC DNA]</scope>
    <source>
        <strain evidence="9">SpSt-622</strain>
        <strain evidence="8">SpSt-642</strain>
    </source>
</reference>
<keyword evidence="3 6" id="KW-0479">Metal-binding</keyword>
<evidence type="ECO:0000313" key="8">
    <source>
        <dbReference type="EMBL" id="HGM58623.1"/>
    </source>
</evidence>
<keyword evidence="4 6" id="KW-0408">Iron</keyword>
<comment type="cofactor">
    <cofactor evidence="6">
        <name>[4Fe-4S] cluster</name>
        <dbReference type="ChEBI" id="CHEBI:49883"/>
    </cofactor>
    <text evidence="6">Binds 1 [4Fe-4S] cluster. The cluster is coordinated with 3 cysteines and an exchangeable S-adenosyl-L-methionine.</text>
</comment>
<evidence type="ECO:0000256" key="3">
    <source>
        <dbReference type="ARBA" id="ARBA00022723"/>
    </source>
</evidence>
<evidence type="ECO:0000256" key="5">
    <source>
        <dbReference type="ARBA" id="ARBA00023014"/>
    </source>
</evidence>
<sequence length="348" mass="40751">MRVSVVKPSLFWNIFNADEKLIKCNICERNCTIKPGMTGFCGNYLNVNGELYNIGYGLISAIEPRPIEIKPLFHYYPGSWSLTFSSWSCNFKCPWCQNYHLSMVKPREEYSLKLEPRDLVFKAIEYEQDGLCASFNEPCIQPEFLIDVGYEARNYKLYLSIVTNGYMTKSVLEKLIEAGYTGFSIDIKGCPETYRKYLGANPEIIYRNAKYIIDNSCHVEMVYLVIPRVNDWEDCYKWIIEKHVEYLGLETPLHINRYYPAYRFNEPPTPIDKLIEIRDYAKREGLEYVYIGNTIYEEYQDTVCPKCGKVLITRRGYSLVDYRLTSENKCPKCGHKIPIFGEPRLKYK</sequence>
<dbReference type="GO" id="GO:0051539">
    <property type="term" value="F:4 iron, 4 sulfur cluster binding"/>
    <property type="evidence" value="ECO:0007669"/>
    <property type="project" value="UniProtKB-KW"/>
</dbReference>
<keyword evidence="5 6" id="KW-0411">Iron-sulfur</keyword>
<comment type="caution">
    <text evidence="8">The sequence shown here is derived from an EMBL/GenBank/DDBJ whole genome shotgun (WGS) entry which is preliminary data.</text>
</comment>
<organism evidence="8">
    <name type="scientific">Staphylothermus marinus</name>
    <dbReference type="NCBI Taxonomy" id="2280"/>
    <lineage>
        <taxon>Archaea</taxon>
        <taxon>Thermoproteota</taxon>
        <taxon>Thermoprotei</taxon>
        <taxon>Desulfurococcales</taxon>
        <taxon>Desulfurococcaceae</taxon>
        <taxon>Staphylothermus</taxon>
    </lineage>
</organism>
<dbReference type="SFLD" id="SFLDG01101">
    <property type="entry name" value="Uncharacterised_Radical_SAM_Su"/>
    <property type="match status" value="1"/>
</dbReference>
<keyword evidence="1" id="KW-0004">4Fe-4S</keyword>
<dbReference type="SUPFAM" id="SSF102114">
    <property type="entry name" value="Radical SAM enzymes"/>
    <property type="match status" value="1"/>
</dbReference>
<name>A0A7C4H948_STAMA</name>
<evidence type="ECO:0000259" key="7">
    <source>
        <dbReference type="PROSITE" id="PS51918"/>
    </source>
</evidence>
<dbReference type="SFLD" id="SFLDS00029">
    <property type="entry name" value="Radical_SAM"/>
    <property type="match status" value="1"/>
</dbReference>
<dbReference type="EMBL" id="DTBJ01000023">
    <property type="protein sequence ID" value="HGM58623.1"/>
    <property type="molecule type" value="Genomic_DNA"/>
</dbReference>
<keyword evidence="2 6" id="KW-0949">S-adenosyl-L-methionine</keyword>
<dbReference type="Gene3D" id="3.20.20.70">
    <property type="entry name" value="Aldolase class I"/>
    <property type="match status" value="1"/>
</dbReference>
<proteinExistence type="predicted"/>
<dbReference type="InterPro" id="IPR016431">
    <property type="entry name" value="Pyrv-formate_lyase-activ_prd"/>
</dbReference>
<dbReference type="InterPro" id="IPR007197">
    <property type="entry name" value="rSAM"/>
</dbReference>
<feature type="binding site" evidence="6">
    <location>
        <position position="89"/>
    </location>
    <ligand>
        <name>[4Fe-4S] cluster</name>
        <dbReference type="ChEBI" id="CHEBI:49883"/>
        <note>4Fe-4S-S-AdoMet</note>
    </ligand>
</feature>
<dbReference type="GO" id="GO:0046872">
    <property type="term" value="F:metal ion binding"/>
    <property type="evidence" value="ECO:0007669"/>
    <property type="project" value="UniProtKB-KW"/>
</dbReference>
<evidence type="ECO:0000313" key="9">
    <source>
        <dbReference type="EMBL" id="HGU64879.1"/>
    </source>
</evidence>
<gene>
    <name evidence="9" type="ORF">ENT92_01505</name>
    <name evidence="8" type="ORF">ENU14_03430</name>
</gene>
<evidence type="ECO:0000256" key="6">
    <source>
        <dbReference type="PIRSR" id="PIRSR004869-50"/>
    </source>
</evidence>
<evidence type="ECO:0000256" key="4">
    <source>
        <dbReference type="ARBA" id="ARBA00023004"/>
    </source>
</evidence>
<evidence type="ECO:0000256" key="2">
    <source>
        <dbReference type="ARBA" id="ARBA00022691"/>
    </source>
</evidence>
<dbReference type="AlphaFoldDB" id="A0A7C4H948"/>
<feature type="binding site" evidence="6">
    <location>
        <position position="96"/>
    </location>
    <ligand>
        <name>[4Fe-4S] cluster</name>
        <dbReference type="ChEBI" id="CHEBI:49883"/>
        <note>4Fe-4S-S-AdoMet</note>
    </ligand>
</feature>
<dbReference type="PANTHER" id="PTHR30352">
    <property type="entry name" value="PYRUVATE FORMATE-LYASE-ACTIVATING ENZYME"/>
    <property type="match status" value="1"/>
</dbReference>
<protein>
    <submittedName>
        <fullName evidence="8">Radical SAM protein</fullName>
    </submittedName>
</protein>
<accession>A0A7C4H948</accession>
<dbReference type="PROSITE" id="PS51918">
    <property type="entry name" value="RADICAL_SAM"/>
    <property type="match status" value="1"/>
</dbReference>
<evidence type="ECO:0000256" key="1">
    <source>
        <dbReference type="ARBA" id="ARBA00022485"/>
    </source>
</evidence>